<evidence type="ECO:0000256" key="5">
    <source>
        <dbReference type="SAM" id="Phobius"/>
    </source>
</evidence>
<keyword evidence="9" id="KW-1185">Reference proteome</keyword>
<dbReference type="CDD" id="cd17354">
    <property type="entry name" value="MFS_Mch1p_like"/>
    <property type="match status" value="1"/>
</dbReference>
<dbReference type="InterPro" id="IPR056555">
    <property type="entry name" value="NFD4_C"/>
</dbReference>
<feature type="transmembrane region" description="Helical" evidence="5">
    <location>
        <begin position="176"/>
        <end position="200"/>
    </location>
</feature>
<organism evidence="8 9">
    <name type="scientific">Dioscorea zingiberensis</name>
    <dbReference type="NCBI Taxonomy" id="325984"/>
    <lineage>
        <taxon>Eukaryota</taxon>
        <taxon>Viridiplantae</taxon>
        <taxon>Streptophyta</taxon>
        <taxon>Embryophyta</taxon>
        <taxon>Tracheophyta</taxon>
        <taxon>Spermatophyta</taxon>
        <taxon>Magnoliopsida</taxon>
        <taxon>Liliopsida</taxon>
        <taxon>Dioscoreales</taxon>
        <taxon>Dioscoreaceae</taxon>
        <taxon>Dioscorea</taxon>
    </lineage>
</organism>
<evidence type="ECO:0008006" key="10">
    <source>
        <dbReference type="Google" id="ProtNLM"/>
    </source>
</evidence>
<feature type="domain" description="Nodulin-like" evidence="6">
    <location>
        <begin position="18"/>
        <end position="263"/>
    </location>
</feature>
<dbReference type="SUPFAM" id="SSF103473">
    <property type="entry name" value="MFS general substrate transporter"/>
    <property type="match status" value="2"/>
</dbReference>
<proteinExistence type="predicted"/>
<accession>A0A9D5C4R9</accession>
<name>A0A9D5C4R9_9LILI</name>
<feature type="transmembrane region" description="Helical" evidence="5">
    <location>
        <begin position="420"/>
        <end position="437"/>
    </location>
</feature>
<feature type="transmembrane region" description="Helical" evidence="5">
    <location>
        <begin position="483"/>
        <end position="503"/>
    </location>
</feature>
<comment type="subcellular location">
    <subcellularLocation>
        <location evidence="1">Membrane</location>
        <topology evidence="1">Multi-pass membrane protein</topology>
    </subcellularLocation>
</comment>
<dbReference type="Pfam" id="PF06813">
    <property type="entry name" value="Nodulin-like"/>
    <property type="match status" value="1"/>
</dbReference>
<evidence type="ECO:0000313" key="8">
    <source>
        <dbReference type="EMBL" id="KAJ0966250.1"/>
    </source>
</evidence>
<feature type="transmembrane region" description="Helical" evidence="5">
    <location>
        <begin position="85"/>
        <end position="103"/>
    </location>
</feature>
<dbReference type="InterPro" id="IPR036259">
    <property type="entry name" value="MFS_trans_sf"/>
</dbReference>
<evidence type="ECO:0000256" key="1">
    <source>
        <dbReference type="ARBA" id="ARBA00004141"/>
    </source>
</evidence>
<dbReference type="PANTHER" id="PTHR21576:SF22">
    <property type="entry name" value="F25A4.25 PROTEIN"/>
    <property type="match status" value="1"/>
</dbReference>
<evidence type="ECO:0000259" key="6">
    <source>
        <dbReference type="Pfam" id="PF06813"/>
    </source>
</evidence>
<reference evidence="8" key="1">
    <citation type="submission" date="2021-03" db="EMBL/GenBank/DDBJ databases">
        <authorList>
            <person name="Li Z."/>
            <person name="Yang C."/>
        </authorList>
    </citation>
    <scope>NUCLEOTIDE SEQUENCE</scope>
    <source>
        <strain evidence="8">Dzin_1.0</strain>
        <tissue evidence="8">Leaf</tissue>
    </source>
</reference>
<dbReference type="InterPro" id="IPR010658">
    <property type="entry name" value="Nodulin-like"/>
</dbReference>
<dbReference type="GO" id="GO:0016020">
    <property type="term" value="C:membrane"/>
    <property type="evidence" value="ECO:0007669"/>
    <property type="project" value="UniProtKB-SubCell"/>
</dbReference>
<dbReference type="EMBL" id="JAGGNH010000008">
    <property type="protein sequence ID" value="KAJ0966250.1"/>
    <property type="molecule type" value="Genomic_DNA"/>
</dbReference>
<feature type="transmembrane region" description="Helical" evidence="5">
    <location>
        <begin position="351"/>
        <end position="369"/>
    </location>
</feature>
<keyword evidence="3 5" id="KW-1133">Transmembrane helix</keyword>
<feature type="domain" description="NFD4 C-terminal" evidence="7">
    <location>
        <begin position="346"/>
        <end position="551"/>
    </location>
</feature>
<evidence type="ECO:0000256" key="4">
    <source>
        <dbReference type="ARBA" id="ARBA00023136"/>
    </source>
</evidence>
<feature type="transmembrane region" description="Helical" evidence="5">
    <location>
        <begin position="20"/>
        <end position="41"/>
    </location>
</feature>
<feature type="transmembrane region" description="Helical" evidence="5">
    <location>
        <begin position="443"/>
        <end position="462"/>
    </location>
</feature>
<dbReference type="OrthoDB" id="410267at2759"/>
<dbReference type="PANTHER" id="PTHR21576">
    <property type="entry name" value="UNCHARACTERIZED NODULIN-LIKE PROTEIN"/>
    <property type="match status" value="1"/>
</dbReference>
<dbReference type="Proteomes" id="UP001085076">
    <property type="component" value="Miscellaneous, Linkage group lg08"/>
</dbReference>
<reference evidence="8" key="2">
    <citation type="journal article" date="2022" name="Hortic Res">
        <title>The genome of Dioscorea zingiberensis sheds light on the biosynthesis, origin and evolution of the medicinally important diosgenin saponins.</title>
        <authorList>
            <person name="Li Y."/>
            <person name="Tan C."/>
            <person name="Li Z."/>
            <person name="Guo J."/>
            <person name="Li S."/>
            <person name="Chen X."/>
            <person name="Wang C."/>
            <person name="Dai X."/>
            <person name="Yang H."/>
            <person name="Song W."/>
            <person name="Hou L."/>
            <person name="Xu J."/>
            <person name="Tong Z."/>
            <person name="Xu A."/>
            <person name="Yuan X."/>
            <person name="Wang W."/>
            <person name="Yang Q."/>
            <person name="Chen L."/>
            <person name="Sun Z."/>
            <person name="Wang K."/>
            <person name="Pan B."/>
            <person name="Chen J."/>
            <person name="Bao Y."/>
            <person name="Liu F."/>
            <person name="Qi X."/>
            <person name="Gang D.R."/>
            <person name="Wen J."/>
            <person name="Li J."/>
        </authorList>
    </citation>
    <scope>NUCLEOTIDE SEQUENCE</scope>
    <source>
        <strain evidence="8">Dzin_1.0</strain>
    </source>
</reference>
<evidence type="ECO:0000256" key="2">
    <source>
        <dbReference type="ARBA" id="ARBA00022692"/>
    </source>
</evidence>
<feature type="transmembrane region" description="Helical" evidence="5">
    <location>
        <begin position="150"/>
        <end position="170"/>
    </location>
</feature>
<keyword evidence="4 5" id="KW-0472">Membrane</keyword>
<evidence type="ECO:0000259" key="7">
    <source>
        <dbReference type="Pfam" id="PF23262"/>
    </source>
</evidence>
<evidence type="ECO:0000313" key="9">
    <source>
        <dbReference type="Proteomes" id="UP001085076"/>
    </source>
</evidence>
<dbReference type="AlphaFoldDB" id="A0A9D5C4R9"/>
<comment type="caution">
    <text evidence="8">The sequence shown here is derived from an EMBL/GenBank/DDBJ whole genome shotgun (WGS) entry which is preliminary data.</text>
</comment>
<keyword evidence="2 5" id="KW-0812">Transmembrane</keyword>
<feature type="transmembrane region" description="Helical" evidence="5">
    <location>
        <begin position="240"/>
        <end position="262"/>
    </location>
</feature>
<dbReference type="Gene3D" id="1.20.1250.20">
    <property type="entry name" value="MFS general substrate transporter like domains"/>
    <property type="match status" value="1"/>
</dbReference>
<feature type="transmembrane region" description="Helical" evidence="5">
    <location>
        <begin position="523"/>
        <end position="544"/>
    </location>
</feature>
<evidence type="ECO:0000256" key="3">
    <source>
        <dbReference type="ARBA" id="ARBA00022989"/>
    </source>
</evidence>
<sequence>MKLLRLSPAPTMADHGGKWLALAASIYIQCTSGSSYCFGVYSSLLKTSQSYDQSTLDSVAFFKDLGANVGVLSGLLSSSRFGAPWVVLLVGSVLCFSGYFPIWLSVTGVVPRPPLSLMCFSMLLAAQAQTFFNTSNVVTAVENFPGNRGTVIGIMKGFLGLSGAILTQIYRTLYNGNAGAFILMLACLPSLLPLLLMFFVKIHRIDGRDDKKYLDTFSIITLIIAGYLMLVILGENILTLGSFVRIVTFLILLLLLLSPLIVATKAQLHDRKTLTESSKESTQPLIGDGIYKATDEKSEGFASEEVDTKRNQIPSRKVPSVIVQGSSSQDKFLPARGENMNVLQSMLTCEFWLLFIAVACGLGSGLATINNISQIGGSLGYSIREVSSLVSLWSIWNFLGRFGIGYISDYFLHSRGYARPLFIVLTLTVMSIGHLIISSGLPGTLYIGSTFIGLCYGSLWVLMPSITSEIFGLRHFGTIFNTIAIASPFGSYILSVRVVGYIYDKESSASVAHTCIGRHCFMSSFLIMASSCLLGVASSVALFLRTRNFYSQVIYAGARASLSP</sequence>
<feature type="transmembrane region" description="Helical" evidence="5">
    <location>
        <begin position="115"/>
        <end position="138"/>
    </location>
</feature>
<protein>
    <recommendedName>
        <fullName evidence="10">Nodulin-like domain-containing protein</fullName>
    </recommendedName>
</protein>
<dbReference type="Pfam" id="PF23262">
    <property type="entry name" value="NFD4_C"/>
    <property type="match status" value="1"/>
</dbReference>
<feature type="transmembrane region" description="Helical" evidence="5">
    <location>
        <begin position="212"/>
        <end position="234"/>
    </location>
</feature>
<gene>
    <name evidence="8" type="ORF">J5N97_027388</name>
</gene>